<evidence type="ECO:0000256" key="7">
    <source>
        <dbReference type="ARBA" id="ARBA00022989"/>
    </source>
</evidence>
<feature type="transmembrane region" description="Helical" evidence="12">
    <location>
        <begin position="211"/>
        <end position="230"/>
    </location>
</feature>
<keyword evidence="11 12" id="KW-0449">Lipoprotein</keyword>
<evidence type="ECO:0000313" key="18">
    <source>
        <dbReference type="EMBL" id="MBF7127073.1"/>
    </source>
</evidence>
<reference evidence="20" key="4">
    <citation type="submission" date="2020-03" db="EMBL/GenBank/DDBJ databases">
        <title>SpeciesPrimer: A bioinformatics pipeline dedicated to the design of qPCR primers for the quantification of bacterial species.</title>
        <authorList>
            <person name="Dreier M."/>
            <person name="Berthoud H."/>
            <person name="Shani N."/>
            <person name="Wechsler D."/>
            <person name="Junier P."/>
        </authorList>
    </citation>
    <scope>NUCLEOTIDE SEQUENCE [LARGE SCALE GENOMIC DNA]</scope>
    <source>
        <strain evidence="20">FAM13073</strain>
    </source>
</reference>
<comment type="similarity">
    <text evidence="12">Belongs to the OXA1/ALB3/YidC family. Type 2 subfamily.</text>
</comment>
<evidence type="ECO:0000256" key="11">
    <source>
        <dbReference type="ARBA" id="ARBA00023288"/>
    </source>
</evidence>
<dbReference type="PANTHER" id="PTHR12428">
    <property type="entry name" value="OXA1"/>
    <property type="match status" value="1"/>
</dbReference>
<evidence type="ECO:0000313" key="17">
    <source>
        <dbReference type="EMBL" id="KAF0413962.1"/>
    </source>
</evidence>
<feature type="compositionally biased region" description="Basic and acidic residues" evidence="13">
    <location>
        <begin position="253"/>
        <end position="268"/>
    </location>
</feature>
<accession>A0A0R2H8L6</accession>
<dbReference type="HAMAP" id="MF_01811">
    <property type="entry name" value="YidC_type2"/>
    <property type="match status" value="1"/>
</dbReference>
<feature type="region of interest" description="Disordered" evidence="13">
    <location>
        <begin position="253"/>
        <end position="279"/>
    </location>
</feature>
<dbReference type="SMR" id="A0A0R2H8L6"/>
<dbReference type="RefSeq" id="WP_002833857.1">
    <property type="nucleotide sequence ID" value="NZ_BEWQ01000001.1"/>
</dbReference>
<dbReference type="GO" id="GO:0032977">
    <property type="term" value="F:membrane insertase activity"/>
    <property type="evidence" value="ECO:0007669"/>
    <property type="project" value="InterPro"/>
</dbReference>
<feature type="transmembrane region" description="Helical" evidence="12">
    <location>
        <begin position="171"/>
        <end position="190"/>
    </location>
</feature>
<dbReference type="EMBL" id="JADOFV010000002">
    <property type="protein sequence ID" value="MBF7127073.1"/>
    <property type="molecule type" value="Genomic_DNA"/>
</dbReference>
<protein>
    <recommendedName>
        <fullName evidence="12">Membrane protein insertase YidC</fullName>
    </recommendedName>
    <alternativeName>
        <fullName evidence="12">Foldase YidC</fullName>
    </alternativeName>
    <alternativeName>
        <fullName evidence="12">Membrane integrase YidC</fullName>
    </alternativeName>
    <alternativeName>
        <fullName evidence="12">Membrane protein YidC</fullName>
    </alternativeName>
</protein>
<keyword evidence="8 12" id="KW-0472">Membrane</keyword>
<dbReference type="InterPro" id="IPR001708">
    <property type="entry name" value="YidC/ALB3/OXA1/COX18"/>
</dbReference>
<feature type="transmembrane region" description="Helical" evidence="12">
    <location>
        <begin position="59"/>
        <end position="80"/>
    </location>
</feature>
<evidence type="ECO:0000256" key="9">
    <source>
        <dbReference type="ARBA" id="ARBA00023139"/>
    </source>
</evidence>
<evidence type="ECO:0000256" key="13">
    <source>
        <dbReference type="SAM" id="MobiDB-lite"/>
    </source>
</evidence>
<dbReference type="Proteomes" id="UP000743107">
    <property type="component" value="Unassembled WGS sequence"/>
</dbReference>
<dbReference type="GO" id="GO:0015031">
    <property type="term" value="P:protein transport"/>
    <property type="evidence" value="ECO:0007669"/>
    <property type="project" value="UniProtKB-KW"/>
</dbReference>
<evidence type="ECO:0000259" key="15">
    <source>
        <dbReference type="Pfam" id="PF02096"/>
    </source>
</evidence>
<evidence type="ECO:0000256" key="14">
    <source>
        <dbReference type="SAM" id="SignalP"/>
    </source>
</evidence>
<keyword evidence="2 12" id="KW-0813">Transport</keyword>
<evidence type="ECO:0000256" key="8">
    <source>
        <dbReference type="ARBA" id="ARBA00023136"/>
    </source>
</evidence>
<evidence type="ECO:0000256" key="5">
    <source>
        <dbReference type="ARBA" id="ARBA00022729"/>
    </source>
</evidence>
<dbReference type="Proteomes" id="UP000196118">
    <property type="component" value="Chromosome"/>
</dbReference>
<dbReference type="GO" id="GO:0005886">
    <property type="term" value="C:plasma membrane"/>
    <property type="evidence" value="ECO:0007669"/>
    <property type="project" value="UniProtKB-SubCell"/>
</dbReference>
<gene>
    <name evidence="12 18" type="primary">yidC</name>
    <name evidence="17" type="ORF">GBO79_03570</name>
    <name evidence="18" type="ORF">ITQ97_04505</name>
    <name evidence="16" type="ORF">S100892_00151</name>
</gene>
<evidence type="ECO:0000313" key="19">
    <source>
        <dbReference type="Proteomes" id="UP000196118"/>
    </source>
</evidence>
<dbReference type="EMBL" id="CP021474">
    <property type="protein sequence ID" value="ARW18757.1"/>
    <property type="molecule type" value="Genomic_DNA"/>
</dbReference>
<dbReference type="Pfam" id="PF02096">
    <property type="entry name" value="60KD_IMP"/>
    <property type="match status" value="1"/>
</dbReference>
<reference evidence="17" key="2">
    <citation type="submission" date="2019-10" db="EMBL/GenBank/DDBJ databases">
        <authorList>
            <person name="Irmler S."/>
            <person name="Berthoud H."/>
            <person name="Roetschi A."/>
            <person name="Arias E."/>
            <person name="Shani N."/>
            <person name="Wuethrich D."/>
            <person name="Bruggmann R."/>
        </authorList>
    </citation>
    <scope>NUCLEOTIDE SEQUENCE</scope>
    <source>
        <strain evidence="17">FAM13073</strain>
    </source>
</reference>
<feature type="compositionally biased region" description="Basic residues" evidence="13">
    <location>
        <begin position="269"/>
        <end position="279"/>
    </location>
</feature>
<dbReference type="NCBIfam" id="TIGR03592">
    <property type="entry name" value="yidC_oxa1_cterm"/>
    <property type="match status" value="1"/>
</dbReference>
<reference evidence="17" key="3">
    <citation type="submission" date="2019-12" db="EMBL/GenBank/DDBJ databases">
        <title>SpeciesPrimer: A bioinformatics pipeline dedicated to the design of qPCR primers for the quantification of bacterial species.</title>
        <authorList>
            <person name="Dreier M."/>
            <person name="Berthoud H."/>
            <person name="Shani N."/>
            <person name="Wechsler D."/>
            <person name="Junier P."/>
        </authorList>
    </citation>
    <scope>NUCLEOTIDE SEQUENCE</scope>
    <source>
        <strain evidence="17">FAM13073</strain>
    </source>
</reference>
<evidence type="ECO:0000256" key="10">
    <source>
        <dbReference type="ARBA" id="ARBA00023186"/>
    </source>
</evidence>
<dbReference type="InterPro" id="IPR047196">
    <property type="entry name" value="YidC_ALB_C"/>
</dbReference>
<accession>A0A8G0ZLQ8</accession>
<dbReference type="InterPro" id="IPR023060">
    <property type="entry name" value="YidC/YidC1/YidC2_Firmicutes"/>
</dbReference>
<feature type="domain" description="Membrane insertase YidC/Oxa/ALB C-terminal" evidence="15">
    <location>
        <begin position="59"/>
        <end position="244"/>
    </location>
</feature>
<keyword evidence="4 12" id="KW-0812">Transmembrane</keyword>
<dbReference type="CDD" id="cd20070">
    <property type="entry name" value="5TM_YidC_Alb3"/>
    <property type="match status" value="1"/>
</dbReference>
<dbReference type="InterPro" id="IPR028055">
    <property type="entry name" value="YidC/Oxa/ALB_C"/>
</dbReference>
<evidence type="ECO:0000256" key="6">
    <source>
        <dbReference type="ARBA" id="ARBA00022927"/>
    </source>
</evidence>
<dbReference type="GO" id="GO:0051205">
    <property type="term" value="P:protein insertion into membrane"/>
    <property type="evidence" value="ECO:0007669"/>
    <property type="project" value="TreeGrafter"/>
</dbReference>
<feature type="signal peptide" evidence="14">
    <location>
        <begin position="1"/>
        <end position="26"/>
    </location>
</feature>
<proteinExistence type="inferred from homology"/>
<comment type="subcellular location">
    <subcellularLocation>
        <location evidence="1 12">Cell membrane</location>
        <topology evidence="1 12">Multi-pass membrane protein</topology>
    </subcellularLocation>
</comment>
<dbReference type="PANTHER" id="PTHR12428:SF65">
    <property type="entry name" value="CYTOCHROME C OXIDASE ASSEMBLY PROTEIN COX18, MITOCHONDRIAL"/>
    <property type="match status" value="1"/>
</dbReference>
<evidence type="ECO:0000256" key="12">
    <source>
        <dbReference type="HAMAP-Rule" id="MF_01811"/>
    </source>
</evidence>
<keyword evidence="6 12" id="KW-0653">Protein transport</keyword>
<evidence type="ECO:0000256" key="1">
    <source>
        <dbReference type="ARBA" id="ARBA00004651"/>
    </source>
</evidence>
<dbReference type="GeneID" id="33061888"/>
<keyword evidence="10 12" id="KW-0143">Chaperone</keyword>
<evidence type="ECO:0000313" key="16">
    <source>
        <dbReference type="EMBL" id="ARW18757.1"/>
    </source>
</evidence>
<dbReference type="PROSITE" id="PS51257">
    <property type="entry name" value="PROKAR_LIPOPROTEIN"/>
    <property type="match status" value="1"/>
</dbReference>
<keyword evidence="7 12" id="KW-1133">Transmembrane helix</keyword>
<sequence>MKHLKRNMALLSVAALSFILTACSTAPITSHSTGIWDGVIVYNFSRFIIYLSKLFGGNYGWGIIVFTIIIRIIILPLMIYQTRTTMKTAELQPKLKQLQQKYSSRDAESQQKLREEQQKLYAEAGVNPMAGCLPLIIQLPVMYALYAAVSRTQVLKEGTFLWLQLSDKDPYFILPILAALFTFMSTWLSMKSQPAGSQNGMTSAMTFGMPLVILITALNFPAAITLYWVVTNLFQVGQTLIIQNPFKIQKEREEKIQTEKAKRKAIEKAKRRAMKSKRK</sequence>
<keyword evidence="5 12" id="KW-0732">Signal</keyword>
<evidence type="ECO:0000313" key="21">
    <source>
        <dbReference type="Proteomes" id="UP000743107"/>
    </source>
</evidence>
<evidence type="ECO:0000256" key="3">
    <source>
        <dbReference type="ARBA" id="ARBA00022475"/>
    </source>
</evidence>
<keyword evidence="3 12" id="KW-1003">Cell membrane</keyword>
<dbReference type="Proteomes" id="UP000472573">
    <property type="component" value="Unassembled WGS sequence"/>
</dbReference>
<evidence type="ECO:0000256" key="4">
    <source>
        <dbReference type="ARBA" id="ARBA00022692"/>
    </source>
</evidence>
<evidence type="ECO:0000313" key="20">
    <source>
        <dbReference type="Proteomes" id="UP000472573"/>
    </source>
</evidence>
<comment type="function">
    <text evidence="12">Required for the insertion and/or proper folding and/or complex formation of integral membrane proteins into the membrane. Involved in integration of membrane proteins that insert both dependently and independently of the Sec translocase complex, as well as at least some lipoproteins.</text>
</comment>
<dbReference type="EMBL" id="WENB01000002">
    <property type="protein sequence ID" value="KAF0413962.1"/>
    <property type="molecule type" value="Genomic_DNA"/>
</dbReference>
<evidence type="ECO:0000256" key="2">
    <source>
        <dbReference type="ARBA" id="ARBA00022448"/>
    </source>
</evidence>
<reference evidence="16 19" key="1">
    <citation type="submission" date="2017-05" db="EMBL/GenBank/DDBJ databases">
        <title>Genome sequence of Pediococcus pentosaceus strain SRCM100892.</title>
        <authorList>
            <person name="Cho S.H."/>
        </authorList>
    </citation>
    <scope>NUCLEOTIDE SEQUENCE [LARGE SCALE GENOMIC DNA]</scope>
    <source>
        <strain evidence="16 19">SRCM100892</strain>
    </source>
</reference>
<name>A0A0R2H8L6_PEDPE</name>
<reference evidence="18" key="5">
    <citation type="submission" date="2020-11" db="EMBL/GenBank/DDBJ databases">
        <title>Antibiotic susceptibility profiles of Pediococcus pentosaceus from various origins and their implications for the safety assessment of strains with food-technology applications.</title>
        <authorList>
            <person name="Shani N."/>
            <person name="Oberhaensli S."/>
            <person name="Arias E."/>
        </authorList>
    </citation>
    <scope>NUCLEOTIDE SEQUENCE</scope>
    <source>
        <strain evidence="18">FAM 19164</strain>
    </source>
</reference>
<dbReference type="AlphaFoldDB" id="A0A0R2H8L6"/>
<organism evidence="18 21">
    <name type="scientific">Pediococcus pentosaceus</name>
    <dbReference type="NCBI Taxonomy" id="1255"/>
    <lineage>
        <taxon>Bacteria</taxon>
        <taxon>Bacillati</taxon>
        <taxon>Bacillota</taxon>
        <taxon>Bacilli</taxon>
        <taxon>Lactobacillales</taxon>
        <taxon>Lactobacillaceae</taxon>
        <taxon>Pediococcus</taxon>
    </lineage>
</organism>
<feature type="chain" id="PRO_5044546181" description="Membrane protein insertase YidC" evidence="14">
    <location>
        <begin position="27"/>
        <end position="279"/>
    </location>
</feature>
<dbReference type="OMA" id="ATFVQQK"/>
<feature type="transmembrane region" description="Helical" evidence="12">
    <location>
        <begin position="120"/>
        <end position="146"/>
    </location>
</feature>
<keyword evidence="9" id="KW-0564">Palmitate</keyword>
<keyword evidence="20" id="KW-1185">Reference proteome</keyword>